<feature type="transmembrane region" description="Helical" evidence="1">
    <location>
        <begin position="113"/>
        <end position="134"/>
    </location>
</feature>
<evidence type="ECO:0000313" key="2">
    <source>
        <dbReference type="EMBL" id="MFC4346283.1"/>
    </source>
</evidence>
<dbReference type="Proteomes" id="UP001595776">
    <property type="component" value="Unassembled WGS sequence"/>
</dbReference>
<organism evidence="2 3">
    <name type="scientific">Kordiimonas lipolytica</name>
    <dbReference type="NCBI Taxonomy" id="1662421"/>
    <lineage>
        <taxon>Bacteria</taxon>
        <taxon>Pseudomonadati</taxon>
        <taxon>Pseudomonadota</taxon>
        <taxon>Alphaproteobacteria</taxon>
        <taxon>Kordiimonadales</taxon>
        <taxon>Kordiimonadaceae</taxon>
        <taxon>Kordiimonas</taxon>
    </lineage>
</organism>
<gene>
    <name evidence="2" type="ORF">ACFO5Q_00300</name>
</gene>
<feature type="transmembrane region" description="Helical" evidence="1">
    <location>
        <begin position="278"/>
        <end position="307"/>
    </location>
</feature>
<evidence type="ECO:0000256" key="1">
    <source>
        <dbReference type="SAM" id="Phobius"/>
    </source>
</evidence>
<keyword evidence="1" id="KW-0812">Transmembrane</keyword>
<keyword evidence="1" id="KW-1133">Transmembrane helix</keyword>
<evidence type="ECO:0000313" key="3">
    <source>
        <dbReference type="Proteomes" id="UP001595776"/>
    </source>
</evidence>
<comment type="caution">
    <text evidence="2">The sequence shown here is derived from an EMBL/GenBank/DDBJ whole genome shotgun (WGS) entry which is preliminary data.</text>
</comment>
<feature type="transmembrane region" description="Helical" evidence="1">
    <location>
        <begin position="393"/>
        <end position="413"/>
    </location>
</feature>
<reference evidence="3" key="1">
    <citation type="journal article" date="2019" name="Int. J. Syst. Evol. Microbiol.">
        <title>The Global Catalogue of Microorganisms (GCM) 10K type strain sequencing project: providing services to taxonomists for standard genome sequencing and annotation.</title>
        <authorList>
            <consortium name="The Broad Institute Genomics Platform"/>
            <consortium name="The Broad Institute Genome Sequencing Center for Infectious Disease"/>
            <person name="Wu L."/>
            <person name="Ma J."/>
        </authorList>
    </citation>
    <scope>NUCLEOTIDE SEQUENCE [LARGE SCALE GENOMIC DNA]</scope>
    <source>
        <strain evidence="3">CGMCC 1.15304</strain>
    </source>
</reference>
<feature type="transmembrane region" description="Helical" evidence="1">
    <location>
        <begin position="32"/>
        <end position="50"/>
    </location>
</feature>
<feature type="transmembrane region" description="Helical" evidence="1">
    <location>
        <begin position="354"/>
        <end position="372"/>
    </location>
</feature>
<feature type="transmembrane region" description="Helical" evidence="1">
    <location>
        <begin position="146"/>
        <end position="163"/>
    </location>
</feature>
<dbReference type="RefSeq" id="WP_068150508.1">
    <property type="nucleotide sequence ID" value="NZ_JBHSCR010000001.1"/>
</dbReference>
<keyword evidence="1" id="KW-0472">Membrane</keyword>
<protein>
    <submittedName>
        <fullName evidence="2">NRAMP family divalent metal transporter</fullName>
    </submittedName>
</protein>
<feature type="transmembrane region" description="Helical" evidence="1">
    <location>
        <begin position="328"/>
        <end position="348"/>
    </location>
</feature>
<accession>A0ABV8U503</accession>
<feature type="transmembrane region" description="Helical" evidence="1">
    <location>
        <begin position="229"/>
        <end position="249"/>
    </location>
</feature>
<dbReference type="EMBL" id="JBHSCR010000001">
    <property type="protein sequence ID" value="MFC4346283.1"/>
    <property type="molecule type" value="Genomic_DNA"/>
</dbReference>
<sequence length="414" mass="43471">MASPKYLTALGPGLLFAGAAVGTSHLVQSTRAGAVFGLGLLAVVVLANIIKYPAFRFGAHYAAATGRSLVAGYRDLGWFPPLFLGAVLITADGFAVAALSLVTAGIVKVVFGLAMPILSTVALVMVAAGAFLTIGGYHWLDRLNKLFMAVLTISTLIATVLVLPKVDWSFYPASAPPIDIKAMLFVAALAGWMPTAMESSIFASLWTVAKAKDMGQKPSLAGAIADFNIGYWGTAILAICFLLLGAGIMHSGAVEPADTAPAFAAQIMGLYRETLGAWAVPLIGIAALSVMFTTCLTAFDGLVRSFVAVMASLGAPIVEDEPKSQKKAYAFTLLGFLLAAYLLLTFFLGGFKGFVDFVTSLAFLTAPVLAFFNHRVITSVQGVDRPAPYLLNWSRVGIALMALFAAGYLFLVFG</sequence>
<proteinExistence type="predicted"/>
<keyword evidence="3" id="KW-1185">Reference proteome</keyword>
<feature type="transmembrane region" description="Helical" evidence="1">
    <location>
        <begin position="82"/>
        <end position="107"/>
    </location>
</feature>
<feature type="transmembrane region" description="Helical" evidence="1">
    <location>
        <begin position="183"/>
        <end position="208"/>
    </location>
</feature>
<name>A0ABV8U503_9PROT</name>